<dbReference type="GO" id="GO:0005576">
    <property type="term" value="C:extracellular region"/>
    <property type="evidence" value="ECO:0007669"/>
    <property type="project" value="UniProtKB-SubCell"/>
</dbReference>
<keyword evidence="14" id="KW-0325">Glycoprotein</keyword>
<keyword evidence="11 15" id="KW-0106">Calcium</keyword>
<evidence type="ECO:0000256" key="9">
    <source>
        <dbReference type="ARBA" id="ARBA00022801"/>
    </source>
</evidence>
<keyword evidence="18" id="KW-1185">Reference proteome</keyword>
<dbReference type="Pfam" id="PF09286">
    <property type="entry name" value="Pro-kuma_activ"/>
    <property type="match status" value="1"/>
</dbReference>
<evidence type="ECO:0000256" key="1">
    <source>
        <dbReference type="ARBA" id="ARBA00001910"/>
    </source>
</evidence>
<feature type="active site" description="Charge relay system" evidence="15">
    <location>
        <position position="207"/>
    </location>
</feature>
<keyword evidence="13" id="KW-0865">Zymogen</keyword>
<keyword evidence="5" id="KW-0964">Secreted</keyword>
<evidence type="ECO:0000256" key="3">
    <source>
        <dbReference type="ARBA" id="ARBA00004239"/>
    </source>
</evidence>
<dbReference type="PANTHER" id="PTHR14218">
    <property type="entry name" value="PROTEASE S8 TRIPEPTIDYL PEPTIDASE I CLN2"/>
    <property type="match status" value="1"/>
</dbReference>
<dbReference type="InterPro" id="IPR036852">
    <property type="entry name" value="Peptidase_S8/S53_dom_sf"/>
</dbReference>
<evidence type="ECO:0000256" key="5">
    <source>
        <dbReference type="ARBA" id="ARBA00022525"/>
    </source>
</evidence>
<comment type="cofactor">
    <cofactor evidence="15">
        <name>Ca(2+)</name>
        <dbReference type="ChEBI" id="CHEBI:29108"/>
    </cofactor>
    <text evidence="15">Binds 1 Ca(2+) ion per subunit.</text>
</comment>
<name>A0A8H4QGW3_9AGAR</name>
<dbReference type="EMBL" id="JAACJL010000058">
    <property type="protein sequence ID" value="KAF4610506.1"/>
    <property type="molecule type" value="Genomic_DNA"/>
</dbReference>
<dbReference type="SMART" id="SM00944">
    <property type="entry name" value="Pro-kuma_activ"/>
    <property type="match status" value="1"/>
</dbReference>
<dbReference type="GO" id="GO:0004252">
    <property type="term" value="F:serine-type endopeptidase activity"/>
    <property type="evidence" value="ECO:0007669"/>
    <property type="project" value="UniProtKB-UniRule"/>
</dbReference>
<accession>A0A8H4QGW3</accession>
<dbReference type="SUPFAM" id="SSF52743">
    <property type="entry name" value="Subtilisin-like"/>
    <property type="match status" value="1"/>
</dbReference>
<keyword evidence="7 15" id="KW-0479">Metal-binding</keyword>
<evidence type="ECO:0000256" key="11">
    <source>
        <dbReference type="ARBA" id="ARBA00022837"/>
    </source>
</evidence>
<dbReference type="FunFam" id="3.40.50.200:FF:000015">
    <property type="entry name" value="Tripeptidyl peptidase A"/>
    <property type="match status" value="1"/>
</dbReference>
<dbReference type="PANTHER" id="PTHR14218:SF15">
    <property type="entry name" value="TRIPEPTIDYL-PEPTIDASE 1"/>
    <property type="match status" value="1"/>
</dbReference>
<dbReference type="GO" id="GO:0008240">
    <property type="term" value="F:tripeptidyl-peptidase activity"/>
    <property type="evidence" value="ECO:0007669"/>
    <property type="project" value="UniProtKB-EC"/>
</dbReference>
<dbReference type="InterPro" id="IPR050819">
    <property type="entry name" value="Tripeptidyl-peptidase_I"/>
</dbReference>
<dbReference type="SUPFAM" id="SSF54897">
    <property type="entry name" value="Protease propeptides/inhibitors"/>
    <property type="match status" value="1"/>
</dbReference>
<dbReference type="CDD" id="cd04056">
    <property type="entry name" value="Peptidases_S53"/>
    <property type="match status" value="1"/>
</dbReference>
<feature type="active site" description="Charge relay system" evidence="15">
    <location>
        <position position="415"/>
    </location>
</feature>
<evidence type="ECO:0000256" key="13">
    <source>
        <dbReference type="ARBA" id="ARBA00023145"/>
    </source>
</evidence>
<feature type="binding site" evidence="15">
    <location>
        <position position="479"/>
    </location>
    <ligand>
        <name>Ca(2+)</name>
        <dbReference type="ChEBI" id="CHEBI:29108"/>
    </ligand>
</feature>
<dbReference type="Gene3D" id="3.40.50.200">
    <property type="entry name" value="Peptidase S8/S53 domain"/>
    <property type="match status" value="1"/>
</dbReference>
<evidence type="ECO:0000256" key="12">
    <source>
        <dbReference type="ARBA" id="ARBA00023026"/>
    </source>
</evidence>
<organism evidence="17 18">
    <name type="scientific">Agrocybe pediades</name>
    <dbReference type="NCBI Taxonomy" id="84607"/>
    <lineage>
        <taxon>Eukaryota</taxon>
        <taxon>Fungi</taxon>
        <taxon>Dikarya</taxon>
        <taxon>Basidiomycota</taxon>
        <taxon>Agaricomycotina</taxon>
        <taxon>Agaricomycetes</taxon>
        <taxon>Agaricomycetidae</taxon>
        <taxon>Agaricales</taxon>
        <taxon>Agaricineae</taxon>
        <taxon>Strophariaceae</taxon>
        <taxon>Agrocybe</taxon>
    </lineage>
</organism>
<reference evidence="17 18" key="1">
    <citation type="submission" date="2019-12" db="EMBL/GenBank/DDBJ databases">
        <authorList>
            <person name="Floudas D."/>
            <person name="Bentzer J."/>
            <person name="Ahren D."/>
            <person name="Johansson T."/>
            <person name="Persson P."/>
            <person name="Tunlid A."/>
        </authorList>
    </citation>
    <scope>NUCLEOTIDE SEQUENCE [LARGE SCALE GENOMIC DNA]</scope>
    <source>
        <strain evidence="17 18">CBS 102.39</strain>
    </source>
</reference>
<keyword evidence="9 15" id="KW-0378">Hydrolase</keyword>
<dbReference type="EC" id="3.4.14.10" evidence="4"/>
<feature type="binding site" evidence="15">
    <location>
        <position position="458"/>
    </location>
    <ligand>
        <name>Ca(2+)</name>
        <dbReference type="ChEBI" id="CHEBI:29108"/>
    </ligand>
</feature>
<dbReference type="GO" id="GO:0006508">
    <property type="term" value="P:proteolysis"/>
    <property type="evidence" value="ECO:0007669"/>
    <property type="project" value="UniProtKB-KW"/>
</dbReference>
<dbReference type="PROSITE" id="PS51695">
    <property type="entry name" value="SEDOLISIN"/>
    <property type="match status" value="1"/>
</dbReference>
<keyword evidence="12" id="KW-0843">Virulence</keyword>
<comment type="function">
    <text evidence="2">Secreted tripeptidyl-peptidase which degrades proteins at acidic pHs and is involved in virulence.</text>
</comment>
<feature type="binding site" evidence="15">
    <location>
        <position position="477"/>
    </location>
    <ligand>
        <name>Ca(2+)</name>
        <dbReference type="ChEBI" id="CHEBI:29108"/>
    </ligand>
</feature>
<evidence type="ECO:0000313" key="17">
    <source>
        <dbReference type="EMBL" id="KAF4610506.1"/>
    </source>
</evidence>
<evidence type="ECO:0000256" key="7">
    <source>
        <dbReference type="ARBA" id="ARBA00022723"/>
    </source>
</evidence>
<feature type="domain" description="Peptidase S53" evidence="16">
    <location>
        <begin position="129"/>
        <end position="496"/>
    </location>
</feature>
<comment type="catalytic activity">
    <reaction evidence="1">
        <text>Release of an N-terminal tripeptide from a polypeptide.</text>
        <dbReference type="EC" id="3.4.14.10"/>
    </reaction>
</comment>
<dbReference type="InterPro" id="IPR015366">
    <property type="entry name" value="S53_propep"/>
</dbReference>
<dbReference type="AlphaFoldDB" id="A0A8H4QGW3"/>
<keyword evidence="6 15" id="KW-0645">Protease</keyword>
<evidence type="ECO:0000313" key="18">
    <source>
        <dbReference type="Proteomes" id="UP000521872"/>
    </source>
</evidence>
<proteinExistence type="predicted"/>
<evidence type="ECO:0000256" key="10">
    <source>
        <dbReference type="ARBA" id="ARBA00022825"/>
    </source>
</evidence>
<dbReference type="GO" id="GO:0046872">
    <property type="term" value="F:metal ion binding"/>
    <property type="evidence" value="ECO:0007669"/>
    <property type="project" value="UniProtKB-UniRule"/>
</dbReference>
<protein>
    <recommendedName>
        <fullName evidence="4">tripeptidyl-peptidase II</fullName>
        <ecNumber evidence="4">3.4.14.10</ecNumber>
    </recommendedName>
</protein>
<comment type="caution">
    <text evidence="17">The sequence shown here is derived from an EMBL/GenBank/DDBJ whole genome shotgun (WGS) entry which is preliminary data.</text>
</comment>
<dbReference type="InterPro" id="IPR030400">
    <property type="entry name" value="Sedolisin_dom"/>
</dbReference>
<feature type="binding site" evidence="15">
    <location>
        <position position="459"/>
    </location>
    <ligand>
        <name>Ca(2+)</name>
        <dbReference type="ChEBI" id="CHEBI:29108"/>
    </ligand>
</feature>
<gene>
    <name evidence="17" type="ORF">D9613_006684</name>
</gene>
<evidence type="ECO:0000256" key="8">
    <source>
        <dbReference type="ARBA" id="ARBA00022729"/>
    </source>
</evidence>
<evidence type="ECO:0000259" key="16">
    <source>
        <dbReference type="PROSITE" id="PS51695"/>
    </source>
</evidence>
<keyword evidence="10 15" id="KW-0720">Serine protease</keyword>
<dbReference type="Proteomes" id="UP000521872">
    <property type="component" value="Unassembled WGS sequence"/>
</dbReference>
<keyword evidence="8" id="KW-0732">Signal</keyword>
<comment type="subcellular location">
    <subcellularLocation>
        <location evidence="3">Secreted</location>
        <location evidence="3">Extracellular space</location>
    </subcellularLocation>
</comment>
<sequence>MAPHPDSISAVNDWLKFHGIDPSTIQRSAAGDWLTLPVSVAKAERMLNTKYHIYEHTLSGKQVVRALSYSLPRELHSHIDVITPTTYFGSVRSMKKTSFVEPSRSKPAVSSDAGQLNSYTTVPASCNNTINPGCLRALYGTSSYMPSAKGVNKICVAGFLDEFANRADLQAFLYNYRPDAVNSTFTTVSVNQGGDNQADPGVEANLDIQYTTSLTYPTPNIYYSTGGSPPFNPDSSTPNNTNEPHLDLLNYLLSQKTLPQTLTASYGENEQTVPRDYAIKVCNMIAALTARGTTVFYSSGDYGVGDGDCKNNDGTNTTAFQPAFPASCPYVTAVGSTYHVNPEVGIDFSGGGFSRYFDMPSYQKKAVDAYLGAIGPDKYKGLFNRAGRAYPDVSAQGNNFEVIVGGRVVPVGGTSASAPTVASIFSLLNDYRISKGKKPLGFINPLIYSLAAGSGFADITSGTNPGCNTTGFSAREGWDPVTGLGTPKFKALKGLI</sequence>
<evidence type="ECO:0000256" key="14">
    <source>
        <dbReference type="ARBA" id="ARBA00023180"/>
    </source>
</evidence>
<evidence type="ECO:0000256" key="4">
    <source>
        <dbReference type="ARBA" id="ARBA00012462"/>
    </source>
</evidence>
<evidence type="ECO:0000256" key="2">
    <source>
        <dbReference type="ARBA" id="ARBA00002451"/>
    </source>
</evidence>
<feature type="active site" description="Charge relay system" evidence="15">
    <location>
        <position position="203"/>
    </location>
</feature>
<evidence type="ECO:0000256" key="15">
    <source>
        <dbReference type="PROSITE-ProRule" id="PRU01032"/>
    </source>
</evidence>
<dbReference type="CDD" id="cd11377">
    <property type="entry name" value="Pro-peptidase_S53"/>
    <property type="match status" value="1"/>
</dbReference>
<evidence type="ECO:0000256" key="6">
    <source>
        <dbReference type="ARBA" id="ARBA00022670"/>
    </source>
</evidence>